<keyword evidence="3" id="KW-1185">Reference proteome</keyword>
<name>A0A917B1W3_9MICO</name>
<accession>A0A917B1W3</accession>
<dbReference type="GO" id="GO:0004540">
    <property type="term" value="F:RNA nuclease activity"/>
    <property type="evidence" value="ECO:0007669"/>
    <property type="project" value="InterPro"/>
</dbReference>
<sequence>MWIDTSTPPRGPLIDWDCELPSKAIAYVDGFNLYNGIHDAFQHRYLWLDLVKLLENLRPANDLVTVKYFTSTLLDEPDAQGRQAEYIGALEAKYPGRIEVVMGRYQRKKMVCKVCGVQWTSYEEKETDVNIAVEIVSDALAGKAQSLYVISADSDLTPAIKLIQRHQPTVFAMAFFPPRRKSDELLKLMPSSIVIGRQKLRDAQLPEIVTTDSRAFARPAKWRPALFEDAGPIDLASLGASIPKPGAHVRDHQGSR</sequence>
<organism evidence="2 3">
    <name type="scientific">Subtercola lobariae</name>
    <dbReference type="NCBI Taxonomy" id="1588641"/>
    <lineage>
        <taxon>Bacteria</taxon>
        <taxon>Bacillati</taxon>
        <taxon>Actinomycetota</taxon>
        <taxon>Actinomycetes</taxon>
        <taxon>Micrococcales</taxon>
        <taxon>Microbacteriaceae</taxon>
        <taxon>Subtercola</taxon>
    </lineage>
</organism>
<dbReference type="Pfam" id="PF01936">
    <property type="entry name" value="NYN"/>
    <property type="match status" value="1"/>
</dbReference>
<reference evidence="2 3" key="1">
    <citation type="journal article" date="2014" name="Int. J. Syst. Evol. Microbiol.">
        <title>Complete genome sequence of Corynebacterium casei LMG S-19264T (=DSM 44701T), isolated from a smear-ripened cheese.</title>
        <authorList>
            <consortium name="US DOE Joint Genome Institute (JGI-PGF)"/>
            <person name="Walter F."/>
            <person name="Albersmeier A."/>
            <person name="Kalinowski J."/>
            <person name="Ruckert C."/>
        </authorList>
    </citation>
    <scope>NUCLEOTIDE SEQUENCE [LARGE SCALE GENOMIC DNA]</scope>
    <source>
        <strain evidence="2 3">CGMCC 1.12976</strain>
    </source>
</reference>
<evidence type="ECO:0000259" key="1">
    <source>
        <dbReference type="Pfam" id="PF01936"/>
    </source>
</evidence>
<protein>
    <recommendedName>
        <fullName evidence="1">NYN domain-containing protein</fullName>
    </recommendedName>
</protein>
<dbReference type="EMBL" id="BMGP01000001">
    <property type="protein sequence ID" value="GGF15540.1"/>
    <property type="molecule type" value="Genomic_DNA"/>
</dbReference>
<evidence type="ECO:0000313" key="2">
    <source>
        <dbReference type="EMBL" id="GGF15540.1"/>
    </source>
</evidence>
<evidence type="ECO:0000313" key="3">
    <source>
        <dbReference type="Proteomes" id="UP000598775"/>
    </source>
</evidence>
<dbReference type="AlphaFoldDB" id="A0A917B1W3"/>
<comment type="caution">
    <text evidence="2">The sequence shown here is derived from an EMBL/GenBank/DDBJ whole genome shotgun (WGS) entry which is preliminary data.</text>
</comment>
<feature type="domain" description="NYN" evidence="1">
    <location>
        <begin position="27"/>
        <end position="187"/>
    </location>
</feature>
<proteinExistence type="predicted"/>
<gene>
    <name evidence="2" type="ORF">GCM10011399_06670</name>
</gene>
<dbReference type="InterPro" id="IPR021139">
    <property type="entry name" value="NYN"/>
</dbReference>
<dbReference type="Proteomes" id="UP000598775">
    <property type="component" value="Unassembled WGS sequence"/>
</dbReference>
<dbReference type="Gene3D" id="3.40.50.1010">
    <property type="entry name" value="5'-nuclease"/>
    <property type="match status" value="1"/>
</dbReference>
<dbReference type="CDD" id="cd18722">
    <property type="entry name" value="PIN_NicB-like"/>
    <property type="match status" value="1"/>
</dbReference>